<organism evidence="3 4">
    <name type="scientific">Camelliibacillus cellulosilyticus</name>
    <dbReference type="NCBI Taxonomy" id="2174486"/>
    <lineage>
        <taxon>Bacteria</taxon>
        <taxon>Bacillati</taxon>
        <taxon>Bacillota</taxon>
        <taxon>Bacilli</taxon>
        <taxon>Bacillales</taxon>
        <taxon>Sporolactobacillaceae</taxon>
        <taxon>Camelliibacillus</taxon>
    </lineage>
</organism>
<feature type="domain" description="DNA methylase adenine-specific" evidence="1">
    <location>
        <begin position="93"/>
        <end position="295"/>
    </location>
</feature>
<protein>
    <submittedName>
        <fullName evidence="3">Class I SAM-dependent methyltransferase</fullName>
    </submittedName>
</protein>
<dbReference type="Pfam" id="PF02384">
    <property type="entry name" value="N6_Mtase"/>
    <property type="match status" value="1"/>
</dbReference>
<dbReference type="PANTHER" id="PTHR41313">
    <property type="entry name" value="ADENINE-SPECIFIC METHYLTRANSFERASE"/>
    <property type="match status" value="1"/>
</dbReference>
<keyword evidence="3" id="KW-0489">Methyltransferase</keyword>
<name>A0ABV9GNQ1_9BACL</name>
<dbReference type="RefSeq" id="WP_376845274.1">
    <property type="nucleotide sequence ID" value="NZ_JBHSFW010000001.1"/>
</dbReference>
<dbReference type="SUPFAM" id="SSF53335">
    <property type="entry name" value="S-adenosyl-L-methionine-dependent methyltransferases"/>
    <property type="match status" value="1"/>
</dbReference>
<dbReference type="PANTHER" id="PTHR41313:SF1">
    <property type="entry name" value="DNA METHYLASE ADENINE-SPECIFIC DOMAIN-CONTAINING PROTEIN"/>
    <property type="match status" value="1"/>
</dbReference>
<keyword evidence="4" id="KW-1185">Reference proteome</keyword>
<sequence length="332" mass="37106">MPSDQIIDSLFRALDDSANLYEKESGFDYLEGLCLAAEFIVEQKVQDEKLKERLLALSAPFYTEKLSSEDIRRAFRLAVLKGMKDRTQANHQMTPDTVAIFMAYLVGKLPLPAAYACLDLTVGAGNLLTALINHTDKLPHAFGIDVDETLIRLAAASINLQQLDVALFHQDSLRPLLCPPVDLVIGDLPVGTYPDKENARRFRLGQTQASPFSHYLLIEQGLNYLKPSGFSLNIVPSDIFITDHNRLLNQLIKDTANIWAVLDLPTAIFKDPNQKKCLLLLQKKGEGARIPKQILLASLPSFSNRDMMGDMIRKINRWFMDNIPASVKGASR</sequence>
<reference evidence="4" key="1">
    <citation type="journal article" date="2019" name="Int. J. Syst. Evol. Microbiol.">
        <title>The Global Catalogue of Microorganisms (GCM) 10K type strain sequencing project: providing services to taxonomists for standard genome sequencing and annotation.</title>
        <authorList>
            <consortium name="The Broad Institute Genomics Platform"/>
            <consortium name="The Broad Institute Genome Sequencing Center for Infectious Disease"/>
            <person name="Wu L."/>
            <person name="Ma J."/>
        </authorList>
    </citation>
    <scope>NUCLEOTIDE SEQUENCE [LARGE SCALE GENOMIC DNA]</scope>
    <source>
        <strain evidence="4">CGMCC 1.16306</strain>
    </source>
</reference>
<dbReference type="Gene3D" id="1.10.150.470">
    <property type="match status" value="1"/>
</dbReference>
<dbReference type="EMBL" id="JBHSFW010000001">
    <property type="protein sequence ID" value="MFC4618275.1"/>
    <property type="molecule type" value="Genomic_DNA"/>
</dbReference>
<feature type="domain" description="YtxK-like N-terminal helical" evidence="2">
    <location>
        <begin position="9"/>
        <end position="83"/>
    </location>
</feature>
<evidence type="ECO:0000313" key="3">
    <source>
        <dbReference type="EMBL" id="MFC4618275.1"/>
    </source>
</evidence>
<dbReference type="Proteomes" id="UP001596022">
    <property type="component" value="Unassembled WGS sequence"/>
</dbReference>
<evidence type="ECO:0000259" key="1">
    <source>
        <dbReference type="Pfam" id="PF02384"/>
    </source>
</evidence>
<dbReference type="Pfam" id="PF21106">
    <property type="entry name" value="YtxK_like"/>
    <property type="match status" value="1"/>
</dbReference>
<dbReference type="Gene3D" id="3.40.50.150">
    <property type="entry name" value="Vaccinia Virus protein VP39"/>
    <property type="match status" value="1"/>
</dbReference>
<keyword evidence="3" id="KW-0808">Transferase</keyword>
<dbReference type="GO" id="GO:0008168">
    <property type="term" value="F:methyltransferase activity"/>
    <property type="evidence" value="ECO:0007669"/>
    <property type="project" value="UniProtKB-KW"/>
</dbReference>
<accession>A0ABV9GNQ1</accession>
<dbReference type="InterPro" id="IPR048375">
    <property type="entry name" value="YtxK-like_N"/>
</dbReference>
<dbReference type="InterPro" id="IPR052933">
    <property type="entry name" value="DNA_Protect_Modify"/>
</dbReference>
<evidence type="ECO:0000313" key="4">
    <source>
        <dbReference type="Proteomes" id="UP001596022"/>
    </source>
</evidence>
<evidence type="ECO:0000259" key="2">
    <source>
        <dbReference type="Pfam" id="PF21106"/>
    </source>
</evidence>
<gene>
    <name evidence="3" type="ORF">ACFO4N_05970</name>
</gene>
<dbReference type="InterPro" id="IPR029063">
    <property type="entry name" value="SAM-dependent_MTases_sf"/>
</dbReference>
<dbReference type="GO" id="GO:0032259">
    <property type="term" value="P:methylation"/>
    <property type="evidence" value="ECO:0007669"/>
    <property type="project" value="UniProtKB-KW"/>
</dbReference>
<dbReference type="InterPro" id="IPR003356">
    <property type="entry name" value="DNA_methylase_A-5"/>
</dbReference>
<comment type="caution">
    <text evidence="3">The sequence shown here is derived from an EMBL/GenBank/DDBJ whole genome shotgun (WGS) entry which is preliminary data.</text>
</comment>
<proteinExistence type="predicted"/>